<dbReference type="AlphaFoldDB" id="A0AAV2BGG1"/>
<organism evidence="1 2">
    <name type="scientific">Larinioides sclopetarius</name>
    <dbReference type="NCBI Taxonomy" id="280406"/>
    <lineage>
        <taxon>Eukaryota</taxon>
        <taxon>Metazoa</taxon>
        <taxon>Ecdysozoa</taxon>
        <taxon>Arthropoda</taxon>
        <taxon>Chelicerata</taxon>
        <taxon>Arachnida</taxon>
        <taxon>Araneae</taxon>
        <taxon>Araneomorphae</taxon>
        <taxon>Entelegynae</taxon>
        <taxon>Araneoidea</taxon>
        <taxon>Araneidae</taxon>
        <taxon>Larinioides</taxon>
    </lineage>
</organism>
<evidence type="ECO:0000313" key="2">
    <source>
        <dbReference type="Proteomes" id="UP001497382"/>
    </source>
</evidence>
<name>A0AAV2BGG1_9ARAC</name>
<protein>
    <submittedName>
        <fullName evidence="1">Uncharacterized protein</fullName>
    </submittedName>
</protein>
<accession>A0AAV2BGG1</accession>
<proteinExistence type="predicted"/>
<keyword evidence="2" id="KW-1185">Reference proteome</keyword>
<comment type="caution">
    <text evidence="1">The sequence shown here is derived from an EMBL/GenBank/DDBJ whole genome shotgun (WGS) entry which is preliminary data.</text>
</comment>
<evidence type="ECO:0000313" key="1">
    <source>
        <dbReference type="EMBL" id="CAL1294734.1"/>
    </source>
</evidence>
<dbReference type="Proteomes" id="UP001497382">
    <property type="component" value="Unassembled WGS sequence"/>
</dbReference>
<gene>
    <name evidence="1" type="ORF">LARSCL_LOCUS18890</name>
</gene>
<sequence>MKSRISRSVLIIRKIEESSVSNKKAIVMVYYKFRIESGSMISSKDSHSIRLIVKNKCWELVESYGHWVRHNSSCTSRHRDRFNLLHQDRRITLRIRLLIGVLLVPHVFEQQSVLKDKP</sequence>
<dbReference type="EMBL" id="CAXIEN010000352">
    <property type="protein sequence ID" value="CAL1294734.1"/>
    <property type="molecule type" value="Genomic_DNA"/>
</dbReference>
<reference evidence="1 2" key="1">
    <citation type="submission" date="2024-04" db="EMBL/GenBank/DDBJ databases">
        <authorList>
            <person name="Rising A."/>
            <person name="Reimegard J."/>
            <person name="Sonavane S."/>
            <person name="Akerstrom W."/>
            <person name="Nylinder S."/>
            <person name="Hedman E."/>
            <person name="Kallberg Y."/>
        </authorList>
    </citation>
    <scope>NUCLEOTIDE SEQUENCE [LARGE SCALE GENOMIC DNA]</scope>
</reference>